<dbReference type="EMBL" id="LAZR01008760">
    <property type="protein sequence ID" value="KKM76704.1"/>
    <property type="molecule type" value="Genomic_DNA"/>
</dbReference>
<dbReference type="AlphaFoldDB" id="A0A0F9K3M9"/>
<feature type="non-terminal residue" evidence="1">
    <location>
        <position position="1"/>
    </location>
</feature>
<name>A0A0F9K3M9_9ZZZZ</name>
<evidence type="ECO:0000313" key="1">
    <source>
        <dbReference type="EMBL" id="KKM76704.1"/>
    </source>
</evidence>
<accession>A0A0F9K3M9</accession>
<reference evidence="1" key="1">
    <citation type="journal article" date="2015" name="Nature">
        <title>Complex archaea that bridge the gap between prokaryotes and eukaryotes.</title>
        <authorList>
            <person name="Spang A."/>
            <person name="Saw J.H."/>
            <person name="Jorgensen S.L."/>
            <person name="Zaremba-Niedzwiedzka K."/>
            <person name="Martijn J."/>
            <person name="Lind A.E."/>
            <person name="van Eijk R."/>
            <person name="Schleper C."/>
            <person name="Guy L."/>
            <person name="Ettema T.J."/>
        </authorList>
    </citation>
    <scope>NUCLEOTIDE SEQUENCE</scope>
</reference>
<gene>
    <name evidence="1" type="ORF">LCGC14_1377380</name>
</gene>
<protein>
    <submittedName>
        <fullName evidence="1">Uncharacterized protein</fullName>
    </submittedName>
</protein>
<organism evidence="1">
    <name type="scientific">marine sediment metagenome</name>
    <dbReference type="NCBI Taxonomy" id="412755"/>
    <lineage>
        <taxon>unclassified sequences</taxon>
        <taxon>metagenomes</taxon>
        <taxon>ecological metagenomes</taxon>
    </lineage>
</organism>
<proteinExistence type="predicted"/>
<comment type="caution">
    <text evidence="1">The sequence shown here is derived from an EMBL/GenBank/DDBJ whole genome shotgun (WGS) entry which is preliminary data.</text>
</comment>
<sequence length="177" mass="19026">DNGSKSSTFVFVSYGDTGANLQLVVDTTLGESNNPAEYPDFPFGSLVPSGHKIELLGILASDVGPAANVTGTYSMTQYLKLMRGREVLFDEDHNGLLYYNPQQDPPGAVNLIGEGYSPGGNFTQCDIKQPLMFDPPLTFLEGEELSVIWHIANDGTTGVVISQALQEVGMILKLSPI</sequence>